<feature type="compositionally biased region" description="Low complexity" evidence="7">
    <location>
        <begin position="71"/>
        <end position="90"/>
    </location>
</feature>
<proteinExistence type="inferred from homology"/>
<evidence type="ECO:0000256" key="1">
    <source>
        <dbReference type="ARBA" id="ARBA00000971"/>
    </source>
</evidence>
<evidence type="ECO:0000256" key="4">
    <source>
        <dbReference type="ARBA" id="ARBA00023235"/>
    </source>
</evidence>
<feature type="domain" description="PPIase FKBP-type" evidence="9">
    <location>
        <begin position="125"/>
        <end position="192"/>
    </location>
</feature>
<dbReference type="PROSITE" id="PS50059">
    <property type="entry name" value="FKBP_PPIASE"/>
    <property type="match status" value="1"/>
</dbReference>
<evidence type="ECO:0000256" key="3">
    <source>
        <dbReference type="ARBA" id="ARBA00023110"/>
    </source>
</evidence>
<name>A0ABT1DMX3_9ACTN</name>
<evidence type="ECO:0000256" key="7">
    <source>
        <dbReference type="SAM" id="MobiDB-lite"/>
    </source>
</evidence>
<dbReference type="Gene3D" id="3.10.50.40">
    <property type="match status" value="1"/>
</dbReference>
<evidence type="ECO:0000313" key="10">
    <source>
        <dbReference type="EMBL" id="MCO8271431.1"/>
    </source>
</evidence>
<reference evidence="10 11" key="1">
    <citation type="submission" date="2022-06" db="EMBL/GenBank/DDBJ databases">
        <title>New Species of the Genus Actinoplanes, ActinopZanes ferrugineus.</title>
        <authorList>
            <person name="Ding P."/>
        </authorList>
    </citation>
    <scope>NUCLEOTIDE SEQUENCE [LARGE SCALE GENOMIC DNA]</scope>
    <source>
        <strain evidence="10 11">TRM88003</strain>
    </source>
</reference>
<dbReference type="RefSeq" id="WP_253237559.1">
    <property type="nucleotide sequence ID" value="NZ_JAMYJR010000012.1"/>
</dbReference>
<comment type="catalytic activity">
    <reaction evidence="1 5 6">
        <text>[protein]-peptidylproline (omega=180) = [protein]-peptidylproline (omega=0)</text>
        <dbReference type="Rhea" id="RHEA:16237"/>
        <dbReference type="Rhea" id="RHEA-COMP:10747"/>
        <dbReference type="Rhea" id="RHEA-COMP:10748"/>
        <dbReference type="ChEBI" id="CHEBI:83833"/>
        <dbReference type="ChEBI" id="CHEBI:83834"/>
        <dbReference type="EC" id="5.2.1.8"/>
    </reaction>
</comment>
<keyword evidence="8" id="KW-0472">Membrane</keyword>
<gene>
    <name evidence="10" type="ORF">M1L60_12575</name>
</gene>
<keyword evidence="4 5" id="KW-0413">Isomerase</keyword>
<evidence type="ECO:0000256" key="5">
    <source>
        <dbReference type="PROSITE-ProRule" id="PRU00277"/>
    </source>
</evidence>
<feature type="region of interest" description="Disordered" evidence="7">
    <location>
        <begin position="43"/>
        <end position="90"/>
    </location>
</feature>
<evidence type="ECO:0000313" key="11">
    <source>
        <dbReference type="Proteomes" id="UP001523369"/>
    </source>
</evidence>
<sequence>MSTETARPITGDTAKRRSQAIGGAVAGLAVVAVLVTVFVTVRGGDDEPATPTAAAPPSAAAPAETPPAEVPPSEQAVPPAQDQPAPVDTPAALSKEPVVKGGTGAVSELKVTPLVAGKGPAVKAGQTVTANYVLVSYKTGEIMDSSWQRGQPFSTAIGAGQVIEGWDKSIPGQKVGSRIQIDVPAAMAYGPERGDLRFVVDILDAK</sequence>
<dbReference type="InterPro" id="IPR046357">
    <property type="entry name" value="PPIase_dom_sf"/>
</dbReference>
<keyword evidence="8" id="KW-0812">Transmembrane</keyword>
<dbReference type="InterPro" id="IPR001179">
    <property type="entry name" value="PPIase_FKBP_dom"/>
</dbReference>
<keyword evidence="8" id="KW-1133">Transmembrane helix</keyword>
<organism evidence="10 11">
    <name type="scientific">Paractinoplanes aksuensis</name>
    <dbReference type="NCBI Taxonomy" id="2939490"/>
    <lineage>
        <taxon>Bacteria</taxon>
        <taxon>Bacillati</taxon>
        <taxon>Actinomycetota</taxon>
        <taxon>Actinomycetes</taxon>
        <taxon>Micromonosporales</taxon>
        <taxon>Micromonosporaceae</taxon>
        <taxon>Paractinoplanes</taxon>
    </lineage>
</organism>
<dbReference type="PANTHER" id="PTHR43811">
    <property type="entry name" value="FKBP-TYPE PEPTIDYL-PROLYL CIS-TRANS ISOMERASE FKPA"/>
    <property type="match status" value="1"/>
</dbReference>
<dbReference type="PANTHER" id="PTHR43811:SF19">
    <property type="entry name" value="39 KDA FK506-BINDING NUCLEAR PROTEIN"/>
    <property type="match status" value="1"/>
</dbReference>
<keyword evidence="11" id="KW-1185">Reference proteome</keyword>
<dbReference type="EC" id="5.2.1.8" evidence="6"/>
<accession>A0ABT1DMX3</accession>
<feature type="compositionally biased region" description="Low complexity" evidence="7">
    <location>
        <begin position="49"/>
        <end position="63"/>
    </location>
</feature>
<evidence type="ECO:0000256" key="2">
    <source>
        <dbReference type="ARBA" id="ARBA00006577"/>
    </source>
</evidence>
<keyword evidence="3 5" id="KW-0697">Rotamase</keyword>
<evidence type="ECO:0000256" key="6">
    <source>
        <dbReference type="RuleBase" id="RU003915"/>
    </source>
</evidence>
<comment type="similarity">
    <text evidence="2 6">Belongs to the FKBP-type PPIase family.</text>
</comment>
<evidence type="ECO:0000259" key="9">
    <source>
        <dbReference type="PROSITE" id="PS50059"/>
    </source>
</evidence>
<protein>
    <recommendedName>
        <fullName evidence="6">Peptidyl-prolyl cis-trans isomerase</fullName>
        <ecNumber evidence="6">5.2.1.8</ecNumber>
    </recommendedName>
</protein>
<comment type="caution">
    <text evidence="10">The sequence shown here is derived from an EMBL/GenBank/DDBJ whole genome shotgun (WGS) entry which is preliminary data.</text>
</comment>
<dbReference type="SUPFAM" id="SSF54534">
    <property type="entry name" value="FKBP-like"/>
    <property type="match status" value="1"/>
</dbReference>
<dbReference type="Pfam" id="PF00254">
    <property type="entry name" value="FKBP_C"/>
    <property type="match status" value="1"/>
</dbReference>
<evidence type="ECO:0000256" key="8">
    <source>
        <dbReference type="SAM" id="Phobius"/>
    </source>
</evidence>
<dbReference type="EMBL" id="JAMYJR010000012">
    <property type="protein sequence ID" value="MCO8271431.1"/>
    <property type="molecule type" value="Genomic_DNA"/>
</dbReference>
<dbReference type="Proteomes" id="UP001523369">
    <property type="component" value="Unassembled WGS sequence"/>
</dbReference>
<dbReference type="GO" id="GO:0003755">
    <property type="term" value="F:peptidyl-prolyl cis-trans isomerase activity"/>
    <property type="evidence" value="ECO:0007669"/>
    <property type="project" value="UniProtKB-EC"/>
</dbReference>
<feature type="transmembrane region" description="Helical" evidence="8">
    <location>
        <begin position="20"/>
        <end position="41"/>
    </location>
</feature>